<keyword evidence="2 4" id="KW-0575">Peroxidase</keyword>
<dbReference type="GO" id="GO:0004601">
    <property type="term" value="F:peroxidase activity"/>
    <property type="evidence" value="ECO:0007669"/>
    <property type="project" value="UniProtKB-KW"/>
</dbReference>
<dbReference type="PRINTS" id="PR01011">
    <property type="entry name" value="GLUTPROXDASE"/>
</dbReference>
<keyword evidence="7" id="KW-1185">Reference proteome</keyword>
<evidence type="ECO:0000256" key="2">
    <source>
        <dbReference type="ARBA" id="ARBA00022559"/>
    </source>
</evidence>
<gene>
    <name evidence="6" type="ORF">R9Z33_19545</name>
</gene>
<dbReference type="InterPro" id="IPR036249">
    <property type="entry name" value="Thioredoxin-like_sf"/>
</dbReference>
<evidence type="ECO:0000256" key="5">
    <source>
        <dbReference type="SAM" id="SignalP"/>
    </source>
</evidence>
<dbReference type="CDD" id="cd00340">
    <property type="entry name" value="GSH_Peroxidase"/>
    <property type="match status" value="1"/>
</dbReference>
<dbReference type="Gene3D" id="3.40.30.10">
    <property type="entry name" value="Glutaredoxin"/>
    <property type="match status" value="1"/>
</dbReference>
<feature type="signal peptide" evidence="5">
    <location>
        <begin position="1"/>
        <end position="20"/>
    </location>
</feature>
<reference evidence="6 7" key="1">
    <citation type="submission" date="2023-11" db="EMBL/GenBank/DDBJ databases">
        <title>Arctic aerobic anoxygenic photoheterotroph Sediminicoccus rosea KRV36 adapts its photosynthesis to long days of polar summer.</title>
        <authorList>
            <person name="Tomasch J."/>
            <person name="Kopejtka K."/>
            <person name="Bily T."/>
            <person name="Gardiner A.T."/>
            <person name="Gardian Z."/>
            <person name="Shivaramu S."/>
            <person name="Koblizek M."/>
            <person name="Engelhardt F."/>
            <person name="Kaftan D."/>
        </authorList>
    </citation>
    <scope>NUCLEOTIDE SEQUENCE [LARGE SCALE GENOMIC DNA]</scope>
    <source>
        <strain evidence="6 7">R-30</strain>
    </source>
</reference>
<proteinExistence type="inferred from homology"/>
<keyword evidence="5" id="KW-0732">Signal</keyword>
<name>A0ABZ0PFZ9_9PROT</name>
<dbReference type="Proteomes" id="UP001305521">
    <property type="component" value="Chromosome"/>
</dbReference>
<protein>
    <recommendedName>
        <fullName evidence="4">Glutathione peroxidase</fullName>
    </recommendedName>
</protein>
<dbReference type="InterPro" id="IPR029759">
    <property type="entry name" value="GPX_AS"/>
</dbReference>
<organism evidence="6 7">
    <name type="scientific">Sediminicoccus rosea</name>
    <dbReference type="NCBI Taxonomy" id="1225128"/>
    <lineage>
        <taxon>Bacteria</taxon>
        <taxon>Pseudomonadati</taxon>
        <taxon>Pseudomonadota</taxon>
        <taxon>Alphaproteobacteria</taxon>
        <taxon>Acetobacterales</taxon>
        <taxon>Roseomonadaceae</taxon>
        <taxon>Sediminicoccus</taxon>
    </lineage>
</organism>
<evidence type="ECO:0000313" key="7">
    <source>
        <dbReference type="Proteomes" id="UP001305521"/>
    </source>
</evidence>
<comment type="similarity">
    <text evidence="1 4">Belongs to the glutathione peroxidase family.</text>
</comment>
<dbReference type="PIRSF" id="PIRSF000303">
    <property type="entry name" value="Glutathion_perox"/>
    <property type="match status" value="1"/>
</dbReference>
<evidence type="ECO:0000256" key="1">
    <source>
        <dbReference type="ARBA" id="ARBA00006926"/>
    </source>
</evidence>
<dbReference type="PANTHER" id="PTHR11592">
    <property type="entry name" value="GLUTATHIONE PEROXIDASE"/>
    <property type="match status" value="1"/>
</dbReference>
<dbReference type="InterPro" id="IPR000889">
    <property type="entry name" value="Glutathione_peroxidase"/>
</dbReference>
<evidence type="ECO:0000256" key="3">
    <source>
        <dbReference type="ARBA" id="ARBA00023002"/>
    </source>
</evidence>
<dbReference type="PANTHER" id="PTHR11592:SF78">
    <property type="entry name" value="GLUTATHIONE PEROXIDASE"/>
    <property type="match status" value="1"/>
</dbReference>
<accession>A0ABZ0PFZ9</accession>
<sequence length="181" mass="19715">MVERRALILGGLALATPALASTPNAFDFTFQALEGGPMPLAQYRGRVLLVVNTASFCGFTPQYAALQRLHDAHEARGLTVVGVPSNDFNQESTDARKIREFCEGMFGITFPMTALNHVRGERAHPFFAWAAREAGPVRWNFHKYLVSRDGRRVQGFSTQTAPDSPAMIRALEAALAAPPGA</sequence>
<evidence type="ECO:0000313" key="6">
    <source>
        <dbReference type="EMBL" id="WPB84278.1"/>
    </source>
</evidence>
<keyword evidence="3 4" id="KW-0560">Oxidoreductase</keyword>
<evidence type="ECO:0000256" key="4">
    <source>
        <dbReference type="RuleBase" id="RU000499"/>
    </source>
</evidence>
<dbReference type="SUPFAM" id="SSF52833">
    <property type="entry name" value="Thioredoxin-like"/>
    <property type="match status" value="1"/>
</dbReference>
<dbReference type="EMBL" id="CP137852">
    <property type="protein sequence ID" value="WPB84278.1"/>
    <property type="molecule type" value="Genomic_DNA"/>
</dbReference>
<dbReference type="Pfam" id="PF00255">
    <property type="entry name" value="GSHPx"/>
    <property type="match status" value="1"/>
</dbReference>
<feature type="chain" id="PRO_5046684537" description="Glutathione peroxidase" evidence="5">
    <location>
        <begin position="21"/>
        <end position="181"/>
    </location>
</feature>
<dbReference type="RefSeq" id="WP_318648234.1">
    <property type="nucleotide sequence ID" value="NZ_CP137852.1"/>
</dbReference>
<dbReference type="PROSITE" id="PS51355">
    <property type="entry name" value="GLUTATHIONE_PEROXID_3"/>
    <property type="match status" value="1"/>
</dbReference>
<dbReference type="PROSITE" id="PS00460">
    <property type="entry name" value="GLUTATHIONE_PEROXID_1"/>
    <property type="match status" value="1"/>
</dbReference>